<evidence type="ECO:0008006" key="4">
    <source>
        <dbReference type="Google" id="ProtNLM"/>
    </source>
</evidence>
<dbReference type="AlphaFoldDB" id="A0A031FWL7"/>
<sequence>MSTPEGGRSLVVDEQLASRLARGFLRWQLTRPSWIALMGFTALVVALSVFLTVTGSEGAAWVGIAMVVILCGAVIASWVAVRSSILRAYPVGFVATANLTAEGLQATSALGTSDIRYTAFRRVDAAGDALLLKVGSSIGPVAVMPRSLLSDADITHLRSITSR</sequence>
<dbReference type="PATRIC" id="fig|273677.3.peg.731"/>
<organism evidence="2 3">
    <name type="scientific">Microbacterium oleivorans</name>
    <dbReference type="NCBI Taxonomy" id="273677"/>
    <lineage>
        <taxon>Bacteria</taxon>
        <taxon>Bacillati</taxon>
        <taxon>Actinomycetota</taxon>
        <taxon>Actinomycetes</taxon>
        <taxon>Micrococcales</taxon>
        <taxon>Microbacteriaceae</taxon>
        <taxon>Microbacterium</taxon>
    </lineage>
</organism>
<dbReference type="Proteomes" id="UP000024001">
    <property type="component" value="Unassembled WGS sequence"/>
</dbReference>
<gene>
    <name evidence="2" type="ORF">BW34_00746</name>
</gene>
<keyword evidence="1" id="KW-0812">Transmembrane</keyword>
<dbReference type="RefSeq" id="WP_036309684.1">
    <property type="nucleotide sequence ID" value="NZ_CP031421.1"/>
</dbReference>
<evidence type="ECO:0000313" key="2">
    <source>
        <dbReference type="EMBL" id="EZP29229.1"/>
    </source>
</evidence>
<evidence type="ECO:0000313" key="3">
    <source>
        <dbReference type="Proteomes" id="UP000024001"/>
    </source>
</evidence>
<name>A0A031FWL7_9MICO</name>
<dbReference type="EMBL" id="JFYO01000002">
    <property type="protein sequence ID" value="EZP29229.1"/>
    <property type="molecule type" value="Genomic_DNA"/>
</dbReference>
<protein>
    <recommendedName>
        <fullName evidence="4">YcxB family protein</fullName>
    </recommendedName>
</protein>
<feature type="transmembrane region" description="Helical" evidence="1">
    <location>
        <begin position="59"/>
        <end position="81"/>
    </location>
</feature>
<dbReference type="KEGG" id="moo:BWL13_02597"/>
<keyword evidence="1" id="KW-0472">Membrane</keyword>
<feature type="transmembrane region" description="Helical" evidence="1">
    <location>
        <begin position="34"/>
        <end position="53"/>
    </location>
</feature>
<keyword evidence="1" id="KW-1133">Transmembrane helix</keyword>
<reference evidence="2 3" key="1">
    <citation type="submission" date="2014-03" db="EMBL/GenBank/DDBJ databases">
        <title>Draft Genome Sequences of 13 Willow Endophytes.</title>
        <authorList>
            <person name="Gan H.Y."/>
            <person name="Gan H.M."/>
            <person name="Savka M.A."/>
            <person name="Hudson A.O."/>
        </authorList>
    </citation>
    <scope>NUCLEOTIDE SEQUENCE [LARGE SCALE GENOMIC DNA]</scope>
    <source>
        <strain evidence="2 3">RIT293</strain>
    </source>
</reference>
<proteinExistence type="predicted"/>
<accession>A0A031FWL7</accession>
<comment type="caution">
    <text evidence="2">The sequence shown here is derived from an EMBL/GenBank/DDBJ whole genome shotgun (WGS) entry which is preliminary data.</text>
</comment>
<keyword evidence="3" id="KW-1185">Reference proteome</keyword>
<evidence type="ECO:0000256" key="1">
    <source>
        <dbReference type="SAM" id="Phobius"/>
    </source>
</evidence>
<dbReference type="OrthoDB" id="5079131at2"/>
<dbReference type="GeneID" id="91432951"/>